<organism evidence="2 3">
    <name type="scientific">Pseudomonas nitroreducens</name>
    <dbReference type="NCBI Taxonomy" id="46680"/>
    <lineage>
        <taxon>Bacteria</taxon>
        <taxon>Pseudomonadati</taxon>
        <taxon>Pseudomonadota</taxon>
        <taxon>Gammaproteobacteria</taxon>
        <taxon>Pseudomonadales</taxon>
        <taxon>Pseudomonadaceae</taxon>
        <taxon>Pseudomonas</taxon>
    </lineage>
</organism>
<evidence type="ECO:0000313" key="3">
    <source>
        <dbReference type="Proteomes" id="UP000608450"/>
    </source>
</evidence>
<feature type="transmembrane region" description="Helical" evidence="1">
    <location>
        <begin position="12"/>
        <end position="31"/>
    </location>
</feature>
<feature type="transmembrane region" description="Helical" evidence="1">
    <location>
        <begin position="71"/>
        <end position="89"/>
    </location>
</feature>
<proteinExistence type="predicted"/>
<dbReference type="Proteomes" id="UP000608450">
    <property type="component" value="Unassembled WGS sequence"/>
</dbReference>
<evidence type="ECO:0008006" key="4">
    <source>
        <dbReference type="Google" id="ProtNLM"/>
    </source>
</evidence>
<dbReference type="EMBL" id="JADTFC010000095">
    <property type="protein sequence ID" value="MBG6291008.1"/>
    <property type="molecule type" value="Genomic_DNA"/>
</dbReference>
<dbReference type="RefSeq" id="WP_084357983.1">
    <property type="nucleotide sequence ID" value="NZ_FZOM01000004.1"/>
</dbReference>
<evidence type="ECO:0000256" key="1">
    <source>
        <dbReference type="SAM" id="Phobius"/>
    </source>
</evidence>
<keyword evidence="1" id="KW-0472">Membrane</keyword>
<accession>A0ABS0KSM2</accession>
<comment type="caution">
    <text evidence="2">The sequence shown here is derived from an EMBL/GenBank/DDBJ whole genome shotgun (WGS) entry which is preliminary data.</text>
</comment>
<feature type="transmembrane region" description="Helical" evidence="1">
    <location>
        <begin position="37"/>
        <end position="59"/>
    </location>
</feature>
<keyword evidence="3" id="KW-1185">Reference proteome</keyword>
<keyword evidence="1" id="KW-1133">Transmembrane helix</keyword>
<evidence type="ECO:0000313" key="2">
    <source>
        <dbReference type="EMBL" id="MBG6291008.1"/>
    </source>
</evidence>
<protein>
    <recommendedName>
        <fullName evidence="4">MFS transporter</fullName>
    </recommendedName>
</protein>
<sequence>MSDRKMLVRTAFMGCASLFFAVPLMLVAIVKVSSGELAASISVAGLGVPLLLVTILCLLRRSEPFPDVLSLPLCRGLYLASIVLAATLFWLTQGWLYALPSLLSAYLFLFREEWMYRWLLRWGPIF</sequence>
<reference evidence="2 3" key="1">
    <citation type="submission" date="2020-11" db="EMBL/GenBank/DDBJ databases">
        <title>Enhanced detection system for hospital associated transmission using whole genome sequencing surveillance.</title>
        <authorList>
            <person name="Harrison L.H."/>
            <person name="Van Tyne D."/>
            <person name="Marsh J.W."/>
            <person name="Griffith M.P."/>
            <person name="Snyder D.J."/>
            <person name="Cooper V.S."/>
            <person name="Mustapha M."/>
        </authorList>
    </citation>
    <scope>NUCLEOTIDE SEQUENCE [LARGE SCALE GENOMIC DNA]</scope>
    <source>
        <strain evidence="2 3">PSA00705</strain>
    </source>
</reference>
<gene>
    <name evidence="2" type="ORF">I5I61_26430</name>
</gene>
<keyword evidence="1" id="KW-0812">Transmembrane</keyword>
<name>A0ABS0KSM2_PSENT</name>